<dbReference type="Pfam" id="PF04453">
    <property type="entry name" value="LptD"/>
    <property type="match status" value="1"/>
</dbReference>
<dbReference type="GO" id="GO:1990351">
    <property type="term" value="C:transporter complex"/>
    <property type="evidence" value="ECO:0007669"/>
    <property type="project" value="TreeGrafter"/>
</dbReference>
<proteinExistence type="inferred from homology"/>
<comment type="similarity">
    <text evidence="1">Belongs to the LptD family.</text>
</comment>
<keyword evidence="4" id="KW-1185">Reference proteome</keyword>
<comment type="subunit">
    <text evidence="1">Component of the lipopolysaccharide transport and assembly complex.</text>
</comment>
<reference evidence="3 4" key="1">
    <citation type="submission" date="2020-08" db="EMBL/GenBank/DDBJ databases">
        <title>Genomic Encyclopedia of Type Strains, Phase IV (KMG-IV): sequencing the most valuable type-strain genomes for metagenomic binning, comparative biology and taxonomic classification.</title>
        <authorList>
            <person name="Goeker M."/>
        </authorList>
    </citation>
    <scope>NUCLEOTIDE SEQUENCE [LARGE SCALE GENOMIC DNA]</scope>
    <source>
        <strain evidence="3 4">DSM 103377</strain>
    </source>
</reference>
<accession>A0A840WK80</accession>
<comment type="function">
    <text evidence="1">Involved in the assembly of lipopolysaccharide (LPS) at the surface of the outer membrane.</text>
</comment>
<dbReference type="GO" id="GO:0043165">
    <property type="term" value="P:Gram-negative-bacterium-type cell outer membrane assembly"/>
    <property type="evidence" value="ECO:0007669"/>
    <property type="project" value="UniProtKB-UniRule"/>
</dbReference>
<keyword evidence="1" id="KW-0998">Cell outer membrane</keyword>
<dbReference type="PANTHER" id="PTHR30189:SF1">
    <property type="entry name" value="LPS-ASSEMBLY PROTEIN LPTD"/>
    <property type="match status" value="1"/>
</dbReference>
<feature type="domain" description="LptD C-terminal" evidence="2">
    <location>
        <begin position="272"/>
        <end position="629"/>
    </location>
</feature>
<evidence type="ECO:0000256" key="1">
    <source>
        <dbReference type="HAMAP-Rule" id="MF_01411"/>
    </source>
</evidence>
<protein>
    <recommendedName>
        <fullName evidence="1">LPS-assembly protein LptD</fullName>
    </recommendedName>
</protein>
<dbReference type="RefSeq" id="WP_184009003.1">
    <property type="nucleotide sequence ID" value="NZ_JACIJS010000002.1"/>
</dbReference>
<evidence type="ECO:0000313" key="3">
    <source>
        <dbReference type="EMBL" id="MBB5514931.1"/>
    </source>
</evidence>
<dbReference type="InterPro" id="IPR007543">
    <property type="entry name" value="LptD_C"/>
</dbReference>
<dbReference type="GO" id="GO:0009279">
    <property type="term" value="C:cell outer membrane"/>
    <property type="evidence" value="ECO:0007669"/>
    <property type="project" value="UniProtKB-SubCell"/>
</dbReference>
<dbReference type="InterPro" id="IPR020889">
    <property type="entry name" value="LipoPS_assembly_LptD"/>
</dbReference>
<gene>
    <name evidence="1" type="primary">lptD</name>
    <name evidence="3" type="ORF">FHS89_000937</name>
</gene>
<feature type="signal peptide" evidence="1">
    <location>
        <begin position="1"/>
        <end position="20"/>
    </location>
</feature>
<comment type="subcellular location">
    <subcellularLocation>
        <location evidence="1">Cell outer membrane</location>
    </subcellularLocation>
</comment>
<dbReference type="GO" id="GO:0015920">
    <property type="term" value="P:lipopolysaccharide transport"/>
    <property type="evidence" value="ECO:0007669"/>
    <property type="project" value="InterPro"/>
</dbReference>
<dbReference type="AlphaFoldDB" id="A0A840WK80"/>
<dbReference type="HAMAP" id="MF_01411">
    <property type="entry name" value="LPS_assembly_LptD"/>
    <property type="match status" value="1"/>
</dbReference>
<evidence type="ECO:0000313" key="4">
    <source>
        <dbReference type="Proteomes" id="UP000553766"/>
    </source>
</evidence>
<dbReference type="InterPro" id="IPR050218">
    <property type="entry name" value="LptD"/>
</dbReference>
<sequence length="707" mass="78062" precursor="true">MRRVLLALGLSLAIALPAWAQERVGLLADRISYDRDAATLTAEGRVQIFSEGRVIQTEKLIYDDTTATLTIPGPMTLQDTDGSLFQGTSALIDDQLRQGVIEGARMIVDGQMTLATASIQRREGGITVLSRTVASSCEVCLERPVPIWQFRAARVVHDEAANRIHYDDAIFDLAGVPVFYFPYFSHFDPSVERASGFLTPEFPLSEDWGTAVKLPYFWAIDPTRDATITPYLTSNRGLVVEGEYRQLFDAASLTLDGAAAIDEDILTERMGWFLNASSTIQVTDEIEAIGDIRLVSDRRFLEEYGYSVNDRLQSRITFQSFQDDSYWQARGTYTTTQRVGERQSTVPVVLPDIEHYRIVDRSGPFGGQIAWTNSATVTTRDQGRDSTRITTGLEWEKSEFLGNGLVLTGFAEANVDIYDIRDDAAYPDSPVVRWRPLVGVEARLPLSRVTDNATEIIEPIAQVVVAGKNVRSNAIPNEDSSIVEFDETNLFARSRFPGFDRFETGSRLDYGLKYERIGFDGWTTTATIGQVLRSEPINLLSPGTGLATTQSNFATSLSLTNNRNFRIDTRLLVDDSLVASRFETNTSYAIGDITLSGGFVFLEASGSPDDPVDRGELTLSAGLPLSDNWRGTFATRRNTESGSYIENQINLTYELDCLELLLRGERDFTTSATSGAQTTIGFSFRLLGLTDMAGAGRRGACTPRAGN</sequence>
<dbReference type="EMBL" id="JACIJS010000002">
    <property type="protein sequence ID" value="MBB5514931.1"/>
    <property type="molecule type" value="Genomic_DNA"/>
</dbReference>
<keyword evidence="1" id="KW-0732">Signal</keyword>
<organism evidence="3 4">
    <name type="scientific">Rubricella aquisinus</name>
    <dbReference type="NCBI Taxonomy" id="2028108"/>
    <lineage>
        <taxon>Bacteria</taxon>
        <taxon>Pseudomonadati</taxon>
        <taxon>Pseudomonadota</taxon>
        <taxon>Alphaproteobacteria</taxon>
        <taxon>Rhodobacterales</taxon>
        <taxon>Paracoccaceae</taxon>
        <taxon>Rubricella</taxon>
    </lineage>
</organism>
<evidence type="ECO:0000259" key="2">
    <source>
        <dbReference type="Pfam" id="PF04453"/>
    </source>
</evidence>
<comment type="caution">
    <text evidence="1">Lacks conserved residue(s) required for the propagation of feature annotation.</text>
</comment>
<comment type="caution">
    <text evidence="3">The sequence shown here is derived from an EMBL/GenBank/DDBJ whole genome shotgun (WGS) entry which is preliminary data.</text>
</comment>
<keyword evidence="1" id="KW-0472">Membrane</keyword>
<dbReference type="Proteomes" id="UP000553766">
    <property type="component" value="Unassembled WGS sequence"/>
</dbReference>
<dbReference type="PANTHER" id="PTHR30189">
    <property type="entry name" value="LPS-ASSEMBLY PROTEIN"/>
    <property type="match status" value="1"/>
</dbReference>
<name>A0A840WK80_9RHOB</name>
<feature type="chain" id="PRO_5033195209" description="LPS-assembly protein LptD" evidence="1">
    <location>
        <begin position="21"/>
        <end position="707"/>
    </location>
</feature>